<comment type="caution">
    <text evidence="4">Lacks conserved residue(s) required for the propagation of feature annotation.</text>
</comment>
<dbReference type="InterPro" id="IPR020095">
    <property type="entry name" value="PsdUridine_synth_TruA_C"/>
</dbReference>
<evidence type="ECO:0000256" key="8">
    <source>
        <dbReference type="SAM" id="MobiDB-lite"/>
    </source>
</evidence>
<evidence type="ECO:0000313" key="11">
    <source>
        <dbReference type="Proteomes" id="UP001164706"/>
    </source>
</evidence>
<evidence type="ECO:0000256" key="2">
    <source>
        <dbReference type="ARBA" id="ARBA00022694"/>
    </source>
</evidence>
<dbReference type="GO" id="GO:0160147">
    <property type="term" value="F:tRNA pseudouridine(38-40) synthase activity"/>
    <property type="evidence" value="ECO:0007669"/>
    <property type="project" value="UniProtKB-EC"/>
</dbReference>
<comment type="similarity">
    <text evidence="1 4 7">Belongs to the tRNA pseudouridine synthase TruA family.</text>
</comment>
<evidence type="ECO:0000256" key="5">
    <source>
        <dbReference type="PIRSR" id="PIRSR001430-1"/>
    </source>
</evidence>
<dbReference type="EC" id="5.4.99.12" evidence="4"/>
<evidence type="ECO:0000256" key="3">
    <source>
        <dbReference type="ARBA" id="ARBA00023235"/>
    </source>
</evidence>
<dbReference type="CDD" id="cd02570">
    <property type="entry name" value="PseudoU_synth_EcTruA"/>
    <property type="match status" value="1"/>
</dbReference>
<organism evidence="10 11">
    <name type="scientific">Microcella daejeonensis</name>
    <dbReference type="NCBI Taxonomy" id="2994971"/>
    <lineage>
        <taxon>Bacteria</taxon>
        <taxon>Bacillati</taxon>
        <taxon>Actinomycetota</taxon>
        <taxon>Actinomycetes</taxon>
        <taxon>Micrococcales</taxon>
        <taxon>Microbacteriaceae</taxon>
        <taxon>Microcella</taxon>
    </lineage>
</organism>
<dbReference type="SUPFAM" id="SSF55120">
    <property type="entry name" value="Pseudouridine synthase"/>
    <property type="match status" value="1"/>
</dbReference>
<dbReference type="HAMAP" id="MF_00171">
    <property type="entry name" value="TruA"/>
    <property type="match status" value="1"/>
</dbReference>
<comment type="subunit">
    <text evidence="4">Homodimer.</text>
</comment>
<proteinExistence type="inferred from homology"/>
<evidence type="ECO:0000256" key="1">
    <source>
        <dbReference type="ARBA" id="ARBA00009375"/>
    </source>
</evidence>
<dbReference type="GO" id="GO:0031119">
    <property type="term" value="P:tRNA pseudouridine synthesis"/>
    <property type="evidence" value="ECO:0007669"/>
    <property type="project" value="UniProtKB-UniRule"/>
</dbReference>
<accession>A0A9E8SA56</accession>
<evidence type="ECO:0000256" key="6">
    <source>
        <dbReference type="PIRSR" id="PIRSR001430-2"/>
    </source>
</evidence>
<dbReference type="Proteomes" id="UP001164706">
    <property type="component" value="Chromosome"/>
</dbReference>
<feature type="binding site" evidence="4 6">
    <location>
        <position position="134"/>
    </location>
    <ligand>
        <name>substrate</name>
    </ligand>
</feature>
<dbReference type="InterPro" id="IPR020094">
    <property type="entry name" value="TruA/RsuA/RluB/E/F_N"/>
</dbReference>
<dbReference type="Gene3D" id="3.30.70.660">
    <property type="entry name" value="Pseudouridine synthase I, catalytic domain, C-terminal subdomain"/>
    <property type="match status" value="1"/>
</dbReference>
<comment type="catalytic activity">
    <reaction evidence="4 7">
        <text>uridine(38/39/40) in tRNA = pseudouridine(38/39/40) in tRNA</text>
        <dbReference type="Rhea" id="RHEA:22376"/>
        <dbReference type="Rhea" id="RHEA-COMP:10085"/>
        <dbReference type="Rhea" id="RHEA-COMP:10087"/>
        <dbReference type="ChEBI" id="CHEBI:65314"/>
        <dbReference type="ChEBI" id="CHEBI:65315"/>
        <dbReference type="EC" id="5.4.99.12"/>
    </reaction>
</comment>
<dbReference type="KEGG" id="mdb:OVN18_06720"/>
<dbReference type="AlphaFoldDB" id="A0A9E8SA56"/>
<dbReference type="RefSeq" id="WP_267782950.1">
    <property type="nucleotide sequence ID" value="NZ_CP113089.1"/>
</dbReference>
<keyword evidence="11" id="KW-1185">Reference proteome</keyword>
<evidence type="ECO:0000256" key="4">
    <source>
        <dbReference type="HAMAP-Rule" id="MF_00171"/>
    </source>
</evidence>
<evidence type="ECO:0000313" key="10">
    <source>
        <dbReference type="EMBL" id="WAB82729.1"/>
    </source>
</evidence>
<dbReference type="PANTHER" id="PTHR11142">
    <property type="entry name" value="PSEUDOURIDYLATE SYNTHASE"/>
    <property type="match status" value="1"/>
</dbReference>
<comment type="function">
    <text evidence="4">Formation of pseudouridine at positions 38, 39 and 40 in the anticodon stem and loop of transfer RNAs.</text>
</comment>
<evidence type="ECO:0000259" key="9">
    <source>
        <dbReference type="Pfam" id="PF01416"/>
    </source>
</evidence>
<dbReference type="EMBL" id="CP113089">
    <property type="protein sequence ID" value="WAB82729.1"/>
    <property type="molecule type" value="Genomic_DNA"/>
</dbReference>
<feature type="domain" description="Pseudouridine synthase I TruA alpha/beta" evidence="9">
    <location>
        <begin position="168"/>
        <end position="270"/>
    </location>
</feature>
<dbReference type="Pfam" id="PF01416">
    <property type="entry name" value="PseudoU_synth_1"/>
    <property type="match status" value="1"/>
</dbReference>
<gene>
    <name evidence="4" type="primary">truA</name>
    <name evidence="10" type="ORF">OVN18_06720</name>
</gene>
<dbReference type="InterPro" id="IPR020097">
    <property type="entry name" value="PsdUridine_synth_TruA_a/b_dom"/>
</dbReference>
<dbReference type="InterPro" id="IPR020103">
    <property type="entry name" value="PsdUridine_synth_cat_dom_sf"/>
</dbReference>
<protein>
    <recommendedName>
        <fullName evidence="4">tRNA pseudouridine synthase A</fullName>
        <ecNumber evidence="4">5.4.99.12</ecNumber>
    </recommendedName>
    <alternativeName>
        <fullName evidence="4">tRNA pseudouridine(38-40) synthase</fullName>
    </alternativeName>
    <alternativeName>
        <fullName evidence="4">tRNA pseudouridylate synthase I</fullName>
    </alternativeName>
    <alternativeName>
        <fullName evidence="4">tRNA-uridine isomerase I</fullName>
    </alternativeName>
</protein>
<keyword evidence="3 4" id="KW-0413">Isomerase</keyword>
<keyword evidence="2 4" id="KW-0819">tRNA processing</keyword>
<dbReference type="PANTHER" id="PTHR11142:SF0">
    <property type="entry name" value="TRNA PSEUDOURIDINE SYNTHASE-LIKE 1"/>
    <property type="match status" value="1"/>
</dbReference>
<name>A0A9E8SA56_9MICO</name>
<feature type="active site" description="Nucleophile" evidence="4 5">
    <location>
        <position position="57"/>
    </location>
</feature>
<dbReference type="InterPro" id="IPR001406">
    <property type="entry name" value="PsdUridine_synth_TruA"/>
</dbReference>
<sequence length="299" mass="31856">MRLRLDLGYDGSAFSGWARQPGLRTVQGELESALATVLRGRDGVPDPPTLTVAGRTDAGVHAAHQVAHVDLSPAQWASLVGPRRGGHLAALTPEVALARRLNGLAGGAGDVVVRAVTRAPEGFDARFSAIWRRYEYRIADEAAERDPRRRNHTLWHSGVLDGEAMDAASRALTGLHDFAAFCKPRPGSTTIRTLLDYSWSRSDEGVLIGHVRADAFCHSMVRSLVGAAIAVGLGRIDADRVQEVRARAERSNDVAVVPAKGLTLAEIAYPADEELAARAAQTRARREPATSAGGASPAN</sequence>
<dbReference type="GO" id="GO:0003723">
    <property type="term" value="F:RNA binding"/>
    <property type="evidence" value="ECO:0007669"/>
    <property type="project" value="InterPro"/>
</dbReference>
<evidence type="ECO:0000256" key="7">
    <source>
        <dbReference type="RuleBase" id="RU003792"/>
    </source>
</evidence>
<feature type="region of interest" description="Disordered" evidence="8">
    <location>
        <begin position="278"/>
        <end position="299"/>
    </location>
</feature>
<dbReference type="PIRSF" id="PIRSF001430">
    <property type="entry name" value="tRNA_psdUrid_synth"/>
    <property type="match status" value="1"/>
</dbReference>
<reference evidence="10" key="1">
    <citation type="submission" date="2022-11" db="EMBL/GenBank/DDBJ databases">
        <title>Description of Microcella daejonensis nov. sp, isolated from riverside soil.</title>
        <authorList>
            <person name="Molina K.M."/>
            <person name="Kim S.B."/>
        </authorList>
    </citation>
    <scope>NUCLEOTIDE SEQUENCE</scope>
    <source>
        <strain evidence="10">MMS21-STM12</strain>
    </source>
</reference>
<dbReference type="Gene3D" id="3.30.70.580">
    <property type="entry name" value="Pseudouridine synthase I, catalytic domain, N-terminal subdomain"/>
    <property type="match status" value="1"/>
</dbReference>